<dbReference type="PROSITE" id="PS50850">
    <property type="entry name" value="MFS"/>
    <property type="match status" value="1"/>
</dbReference>
<keyword evidence="9" id="KW-1185">Reference proteome</keyword>
<dbReference type="EMBL" id="KE504138">
    <property type="protein sequence ID" value="EPT02054.1"/>
    <property type="molecule type" value="Genomic_DNA"/>
</dbReference>
<feature type="transmembrane region" description="Helical" evidence="6">
    <location>
        <begin position="201"/>
        <end position="224"/>
    </location>
</feature>
<keyword evidence="3 6" id="KW-0812">Transmembrane</keyword>
<feature type="transmembrane region" description="Helical" evidence="6">
    <location>
        <begin position="397"/>
        <end position="418"/>
    </location>
</feature>
<evidence type="ECO:0000256" key="5">
    <source>
        <dbReference type="ARBA" id="ARBA00023136"/>
    </source>
</evidence>
<dbReference type="HOGENOM" id="CLU_001265_0_1_1"/>
<dbReference type="SUPFAM" id="SSF103473">
    <property type="entry name" value="MFS general substrate transporter"/>
    <property type="match status" value="1"/>
</dbReference>
<dbReference type="STRING" id="743788.S8EFP4"/>
<dbReference type="OrthoDB" id="2985014at2759"/>
<dbReference type="Pfam" id="PF07690">
    <property type="entry name" value="MFS_1"/>
    <property type="match status" value="1"/>
</dbReference>
<accession>S8EFP4</accession>
<feature type="transmembrane region" description="Helical" evidence="6">
    <location>
        <begin position="430"/>
        <end position="450"/>
    </location>
</feature>
<reference evidence="8 9" key="1">
    <citation type="journal article" date="2012" name="Science">
        <title>The Paleozoic origin of enzymatic lignin decomposition reconstructed from 31 fungal genomes.</title>
        <authorList>
            <person name="Floudas D."/>
            <person name="Binder M."/>
            <person name="Riley R."/>
            <person name="Barry K."/>
            <person name="Blanchette R.A."/>
            <person name="Henrissat B."/>
            <person name="Martinez A.T."/>
            <person name="Otillar R."/>
            <person name="Spatafora J.W."/>
            <person name="Yadav J.S."/>
            <person name="Aerts A."/>
            <person name="Benoit I."/>
            <person name="Boyd A."/>
            <person name="Carlson A."/>
            <person name="Copeland A."/>
            <person name="Coutinho P.M."/>
            <person name="de Vries R.P."/>
            <person name="Ferreira P."/>
            <person name="Findley K."/>
            <person name="Foster B."/>
            <person name="Gaskell J."/>
            <person name="Glotzer D."/>
            <person name="Gorecki P."/>
            <person name="Heitman J."/>
            <person name="Hesse C."/>
            <person name="Hori C."/>
            <person name="Igarashi K."/>
            <person name="Jurgens J.A."/>
            <person name="Kallen N."/>
            <person name="Kersten P."/>
            <person name="Kohler A."/>
            <person name="Kuees U."/>
            <person name="Kumar T.K.A."/>
            <person name="Kuo A."/>
            <person name="LaButti K."/>
            <person name="Larrondo L.F."/>
            <person name="Lindquist E."/>
            <person name="Ling A."/>
            <person name="Lombard V."/>
            <person name="Lucas S."/>
            <person name="Lundell T."/>
            <person name="Martin R."/>
            <person name="McLaughlin D.J."/>
            <person name="Morgenstern I."/>
            <person name="Morin E."/>
            <person name="Murat C."/>
            <person name="Nagy L.G."/>
            <person name="Nolan M."/>
            <person name="Ohm R.A."/>
            <person name="Patyshakuliyeva A."/>
            <person name="Rokas A."/>
            <person name="Ruiz-Duenas F.J."/>
            <person name="Sabat G."/>
            <person name="Salamov A."/>
            <person name="Samejima M."/>
            <person name="Schmutz J."/>
            <person name="Slot J.C."/>
            <person name="St John F."/>
            <person name="Stenlid J."/>
            <person name="Sun H."/>
            <person name="Sun S."/>
            <person name="Syed K."/>
            <person name="Tsang A."/>
            <person name="Wiebenga A."/>
            <person name="Young D."/>
            <person name="Pisabarro A."/>
            <person name="Eastwood D.C."/>
            <person name="Martin F."/>
            <person name="Cullen D."/>
            <person name="Grigoriev I.V."/>
            <person name="Hibbett D.S."/>
        </authorList>
    </citation>
    <scope>NUCLEOTIDE SEQUENCE</scope>
    <source>
        <strain evidence="9">FP-58527</strain>
    </source>
</reference>
<keyword evidence="5 6" id="KW-0472">Membrane</keyword>
<dbReference type="InParanoid" id="S8EFP4"/>
<feature type="transmembrane region" description="Helical" evidence="6">
    <location>
        <begin position="313"/>
        <end position="330"/>
    </location>
</feature>
<feature type="domain" description="Major facilitator superfamily (MFS) profile" evidence="7">
    <location>
        <begin position="33"/>
        <end position="454"/>
    </location>
</feature>
<dbReference type="eggNOG" id="KOG2533">
    <property type="taxonomic scope" value="Eukaryota"/>
</dbReference>
<dbReference type="GO" id="GO:0022857">
    <property type="term" value="F:transmembrane transporter activity"/>
    <property type="evidence" value="ECO:0007669"/>
    <property type="project" value="InterPro"/>
</dbReference>
<sequence length="489" mass="54035">MTFGKSTDPEHASAPQLSPEQQRKLWCKVDLRILPILSLLYLFCYLDRGTVIDTFEGNAKLEGLVPQLNLTGNKFNIALVCHLSPYCLLEPLSNILLKKFSPSRHVHRWLPGLTIAWGVVQTLMGIVKTYPQLVAVRFCLGIAEAGILPGAAYYLTLWYPRHMLQVRIALFWGGSVLAGAFSGLLAYGISFMSGTAGLLGWSWLFIIEGMATVVLEILLLFVLVDSPEVATFINHEERAFIARSHNTNNVVEHQEEQLKMHHLVAVFRDWQGWLQILVYWCIYAPCECVTHPYPNPSTGSFGYSTATSQLLTVPPYVSATIMLIICAVWSDRVKMRAPFIFASMLLSLLGFLINIFDAPVGAKYLGCFFCVGGLCSALPGAIAWLGNNLQGEYHRAIGMALQIGMGSTAGVVGSNMYLTKEAPRYILGHGLAIMFVGIDLVVVLLVAVLYKRANLRMDVSEALSKEAIAHVSEGMHGMGDRSPPFRYML</sequence>
<dbReference type="InterPro" id="IPR011701">
    <property type="entry name" value="MFS"/>
</dbReference>
<dbReference type="PANTHER" id="PTHR43791:SF18">
    <property type="entry name" value="NICOTINIC ACID TRANSPORTER TNA1, PUTATIVE (AFU_ORTHOLOGUE AFUA_3G03820)-RELATED"/>
    <property type="match status" value="1"/>
</dbReference>
<dbReference type="FunFam" id="1.20.1250.20:FF:000018">
    <property type="entry name" value="MFS transporter permease"/>
    <property type="match status" value="1"/>
</dbReference>
<feature type="transmembrane region" description="Helical" evidence="6">
    <location>
        <begin position="168"/>
        <end position="189"/>
    </location>
</feature>
<dbReference type="PANTHER" id="PTHR43791">
    <property type="entry name" value="PERMEASE-RELATED"/>
    <property type="match status" value="1"/>
</dbReference>
<evidence type="ECO:0000259" key="7">
    <source>
        <dbReference type="PROSITE" id="PS50850"/>
    </source>
</evidence>
<organism evidence="8 9">
    <name type="scientific">Fomitopsis schrenkii</name>
    <name type="common">Brown rot fungus</name>
    <dbReference type="NCBI Taxonomy" id="2126942"/>
    <lineage>
        <taxon>Eukaryota</taxon>
        <taxon>Fungi</taxon>
        <taxon>Dikarya</taxon>
        <taxon>Basidiomycota</taxon>
        <taxon>Agaricomycotina</taxon>
        <taxon>Agaricomycetes</taxon>
        <taxon>Polyporales</taxon>
        <taxon>Fomitopsis</taxon>
    </lineage>
</organism>
<evidence type="ECO:0000313" key="8">
    <source>
        <dbReference type="EMBL" id="EPT02054.1"/>
    </source>
</evidence>
<evidence type="ECO:0000313" key="9">
    <source>
        <dbReference type="Proteomes" id="UP000015241"/>
    </source>
</evidence>
<proteinExistence type="predicted"/>
<dbReference type="InterPro" id="IPR020846">
    <property type="entry name" value="MFS_dom"/>
</dbReference>
<keyword evidence="4 6" id="KW-1133">Transmembrane helix</keyword>
<dbReference type="Gene3D" id="1.20.1250.20">
    <property type="entry name" value="MFS general substrate transporter like domains"/>
    <property type="match status" value="2"/>
</dbReference>
<keyword evidence="2" id="KW-0813">Transport</keyword>
<comment type="subcellular location">
    <subcellularLocation>
        <location evidence="1">Membrane</location>
        <topology evidence="1">Multi-pass membrane protein</topology>
    </subcellularLocation>
</comment>
<feature type="transmembrane region" description="Helical" evidence="6">
    <location>
        <begin position="337"/>
        <end position="356"/>
    </location>
</feature>
<evidence type="ECO:0000256" key="3">
    <source>
        <dbReference type="ARBA" id="ARBA00022692"/>
    </source>
</evidence>
<evidence type="ECO:0000256" key="4">
    <source>
        <dbReference type="ARBA" id="ARBA00022989"/>
    </source>
</evidence>
<evidence type="ECO:0000256" key="6">
    <source>
        <dbReference type="SAM" id="Phobius"/>
    </source>
</evidence>
<dbReference type="InterPro" id="IPR036259">
    <property type="entry name" value="MFS_trans_sf"/>
</dbReference>
<dbReference type="GO" id="GO:0016020">
    <property type="term" value="C:membrane"/>
    <property type="evidence" value="ECO:0007669"/>
    <property type="project" value="UniProtKB-SubCell"/>
</dbReference>
<dbReference type="Proteomes" id="UP000015241">
    <property type="component" value="Unassembled WGS sequence"/>
</dbReference>
<gene>
    <name evidence="8" type="ORF">FOMPIDRAFT_1119167</name>
</gene>
<evidence type="ECO:0000256" key="2">
    <source>
        <dbReference type="ARBA" id="ARBA00022448"/>
    </source>
</evidence>
<dbReference type="AlphaFoldDB" id="S8EFP4"/>
<evidence type="ECO:0000256" key="1">
    <source>
        <dbReference type="ARBA" id="ARBA00004141"/>
    </source>
</evidence>
<feature type="transmembrane region" description="Helical" evidence="6">
    <location>
        <begin position="133"/>
        <end position="156"/>
    </location>
</feature>
<feature type="transmembrane region" description="Helical" evidence="6">
    <location>
        <begin position="362"/>
        <end position="385"/>
    </location>
</feature>
<protein>
    <recommendedName>
        <fullName evidence="7">Major facilitator superfamily (MFS) profile domain-containing protein</fullName>
    </recommendedName>
</protein>
<name>S8EFP4_FOMSC</name>